<protein>
    <submittedName>
        <fullName evidence="1">Uncharacterized protein</fullName>
    </submittedName>
</protein>
<accession>A0ABQ6WFP1</accession>
<gene>
    <name evidence="1" type="ORF">BDV36DRAFT_261572</name>
</gene>
<dbReference type="Proteomes" id="UP000325395">
    <property type="component" value="Unassembled WGS sequence"/>
</dbReference>
<name>A0ABQ6WFP1_9EURO</name>
<evidence type="ECO:0000313" key="2">
    <source>
        <dbReference type="Proteomes" id="UP000325395"/>
    </source>
</evidence>
<evidence type="ECO:0000313" key="1">
    <source>
        <dbReference type="EMBL" id="KAE8415961.1"/>
    </source>
</evidence>
<reference evidence="1 2" key="1">
    <citation type="submission" date="2019-04" db="EMBL/GenBank/DDBJ databases">
        <authorList>
            <consortium name="DOE Joint Genome Institute"/>
            <person name="Mondo S."/>
            <person name="Kjaerbolling I."/>
            <person name="Vesth T."/>
            <person name="Frisvad J.C."/>
            <person name="Nybo J.L."/>
            <person name="Theobald S."/>
            <person name="Kildgaard S."/>
            <person name="Isbrandt T."/>
            <person name="Kuo A."/>
            <person name="Sato A."/>
            <person name="Lyhne E.K."/>
            <person name="Kogle M.E."/>
            <person name="Wiebenga A."/>
            <person name="Kun R.S."/>
            <person name="Lubbers R.J."/>
            <person name="Makela M.R."/>
            <person name="Barry K."/>
            <person name="Chovatia M."/>
            <person name="Clum A."/>
            <person name="Daum C."/>
            <person name="Haridas S."/>
            <person name="He G."/>
            <person name="LaButti K."/>
            <person name="Lipzen A."/>
            <person name="Riley R."/>
            <person name="Salamov A."/>
            <person name="Simmons B.A."/>
            <person name="Magnuson J.K."/>
            <person name="Henrissat B."/>
            <person name="Mortensen U.H."/>
            <person name="Larsen T.O."/>
            <person name="Devries R.P."/>
            <person name="Grigoriev I.V."/>
            <person name="Machida M."/>
            <person name="Baker S.E."/>
            <person name="Andersen M.R."/>
            <person name="Cantor M.N."/>
            <person name="Hua S.X."/>
        </authorList>
    </citation>
    <scope>NUCLEOTIDE SEQUENCE [LARGE SCALE GENOMIC DNA]</scope>
    <source>
        <strain evidence="1 2">CBS 117616</strain>
    </source>
</reference>
<keyword evidence="2" id="KW-1185">Reference proteome</keyword>
<sequence length="101" mass="10869">MSSVPGHIRNSPERLLIVCVVDGQQYTFVSTVQPPLPPFEAGEIQINYDDPSQLASTKHFHGTVTNGQLTLIIDDGVTITAVINPPHDIGHITGAGVWNVN</sequence>
<organism evidence="1 2">
    <name type="scientific">Aspergillus pseudocaelatus</name>
    <dbReference type="NCBI Taxonomy" id="1825620"/>
    <lineage>
        <taxon>Eukaryota</taxon>
        <taxon>Fungi</taxon>
        <taxon>Dikarya</taxon>
        <taxon>Ascomycota</taxon>
        <taxon>Pezizomycotina</taxon>
        <taxon>Eurotiomycetes</taxon>
        <taxon>Eurotiomycetidae</taxon>
        <taxon>Eurotiales</taxon>
        <taxon>Aspergillaceae</taxon>
        <taxon>Aspergillus</taxon>
        <taxon>Aspergillus subgen. Circumdati</taxon>
    </lineage>
</organism>
<dbReference type="EMBL" id="ML735759">
    <property type="protein sequence ID" value="KAE8415961.1"/>
    <property type="molecule type" value="Genomic_DNA"/>
</dbReference>
<proteinExistence type="predicted"/>